<keyword evidence="4" id="KW-1185">Reference proteome</keyword>
<dbReference type="Pfam" id="PF16116">
    <property type="entry name" value="DUF4832"/>
    <property type="match status" value="1"/>
</dbReference>
<dbReference type="EMBL" id="JACVVK020000140">
    <property type="protein sequence ID" value="KAK7489232.1"/>
    <property type="molecule type" value="Genomic_DNA"/>
</dbReference>
<proteinExistence type="predicted"/>
<feature type="domain" description="DUF4874" evidence="2">
    <location>
        <begin position="37"/>
        <end position="217"/>
    </location>
</feature>
<comment type="caution">
    <text evidence="3">The sequence shown here is derived from an EMBL/GenBank/DDBJ whole genome shotgun (WGS) entry which is preliminary data.</text>
</comment>
<accession>A0ABD0KPY5</accession>
<evidence type="ECO:0000259" key="1">
    <source>
        <dbReference type="Pfam" id="PF16116"/>
    </source>
</evidence>
<evidence type="ECO:0000313" key="3">
    <source>
        <dbReference type="EMBL" id="KAK7489232.1"/>
    </source>
</evidence>
<feature type="non-terminal residue" evidence="3">
    <location>
        <position position="437"/>
    </location>
</feature>
<dbReference type="Pfam" id="PF16173">
    <property type="entry name" value="DUF4874"/>
    <property type="match status" value="1"/>
</dbReference>
<protein>
    <recommendedName>
        <fullName evidence="5">DUF4832 domain-containing protein</fullName>
    </recommendedName>
</protein>
<dbReference type="InterPro" id="IPR032267">
    <property type="entry name" value="DUF4832"/>
</dbReference>
<feature type="domain" description="DUF4832" evidence="1">
    <location>
        <begin position="226"/>
        <end position="419"/>
    </location>
</feature>
<dbReference type="Proteomes" id="UP001519460">
    <property type="component" value="Unassembled WGS sequence"/>
</dbReference>
<dbReference type="InterPro" id="IPR032379">
    <property type="entry name" value="DUF4874"/>
</dbReference>
<organism evidence="3 4">
    <name type="scientific">Batillaria attramentaria</name>
    <dbReference type="NCBI Taxonomy" id="370345"/>
    <lineage>
        <taxon>Eukaryota</taxon>
        <taxon>Metazoa</taxon>
        <taxon>Spiralia</taxon>
        <taxon>Lophotrochozoa</taxon>
        <taxon>Mollusca</taxon>
        <taxon>Gastropoda</taxon>
        <taxon>Caenogastropoda</taxon>
        <taxon>Sorbeoconcha</taxon>
        <taxon>Cerithioidea</taxon>
        <taxon>Batillariidae</taxon>
        <taxon>Batillaria</taxon>
    </lineage>
</organism>
<gene>
    <name evidence="3" type="ORF">BaRGS_00019484</name>
</gene>
<name>A0ABD0KPY5_9CAEN</name>
<sequence>MSLGQCVAQCPSCVDPHSSHNGYSVKTYHESSEHVENPHRGFVHQEGTDFSHHRPLTKSTLDRHRQQDGTSMVWRTFTMDTFVKSAISNDFLNKIRHDLDVVESASFTAVLRFCYTFSFHDPPYGDASKNIVLQHIQQLKPIFHQYERVITSVEAGFIGTWGEWYYTDHFGMPEWHTAGHDPVTGYMPQALNDRKQVLLALLHATPKSIQVQVRYPAQKMHMMGSNHNDCFLSSDNDVGTYRDKAVEYPYLEKDTRYTIMGGETCKLTNNHRHECPTALKEMAMFHWTFLNKGYLNDMYDVWRGRAVMTRSTGGLAILPNTVRINDNLCFHLEFTNTGFAAPVKVFNLFFILQSSSGGHYYAAKIPGVEVRDWQPGATRTVSTAVHVGQSIPQGQYKVLVALSDRLLGDRADYNVLLANSGVPALHTGTERSPSHHL</sequence>
<evidence type="ECO:0000259" key="2">
    <source>
        <dbReference type="Pfam" id="PF16173"/>
    </source>
</evidence>
<evidence type="ECO:0008006" key="5">
    <source>
        <dbReference type="Google" id="ProtNLM"/>
    </source>
</evidence>
<reference evidence="3 4" key="1">
    <citation type="journal article" date="2023" name="Sci. Data">
        <title>Genome assembly of the Korean intertidal mud-creeper Batillaria attramentaria.</title>
        <authorList>
            <person name="Patra A.K."/>
            <person name="Ho P.T."/>
            <person name="Jun S."/>
            <person name="Lee S.J."/>
            <person name="Kim Y."/>
            <person name="Won Y.J."/>
        </authorList>
    </citation>
    <scope>NUCLEOTIDE SEQUENCE [LARGE SCALE GENOMIC DNA]</scope>
    <source>
        <strain evidence="3">Wonlab-2016</strain>
    </source>
</reference>
<dbReference type="AlphaFoldDB" id="A0ABD0KPY5"/>
<evidence type="ECO:0000313" key="4">
    <source>
        <dbReference type="Proteomes" id="UP001519460"/>
    </source>
</evidence>